<evidence type="ECO:0000256" key="2">
    <source>
        <dbReference type="ARBA" id="ARBA00022490"/>
    </source>
</evidence>
<feature type="non-terminal residue" evidence="8">
    <location>
        <position position="58"/>
    </location>
</feature>
<dbReference type="InParanoid" id="A0A2J6T9I8"/>
<dbReference type="Proteomes" id="UP000235371">
    <property type="component" value="Unassembled WGS sequence"/>
</dbReference>
<proteinExistence type="predicted"/>
<dbReference type="OrthoDB" id="2423195at2759"/>
<comment type="subcellular location">
    <subcellularLocation>
        <location evidence="1">Cytoplasm</location>
    </subcellularLocation>
</comment>
<keyword evidence="3" id="KW-0479">Metal-binding</keyword>
<dbReference type="GO" id="GO:0008270">
    <property type="term" value="F:zinc ion binding"/>
    <property type="evidence" value="ECO:0007669"/>
    <property type="project" value="UniProtKB-KW"/>
</dbReference>
<keyword evidence="2" id="KW-0963">Cytoplasm</keyword>
<keyword evidence="9" id="KW-1185">Reference proteome</keyword>
<dbReference type="STRING" id="1095630.A0A2J6T9I8"/>
<dbReference type="GeneID" id="36581518"/>
<organism evidence="8 9">
    <name type="scientific">Hyaloscypha bicolor E</name>
    <dbReference type="NCBI Taxonomy" id="1095630"/>
    <lineage>
        <taxon>Eukaryota</taxon>
        <taxon>Fungi</taxon>
        <taxon>Dikarya</taxon>
        <taxon>Ascomycota</taxon>
        <taxon>Pezizomycotina</taxon>
        <taxon>Leotiomycetes</taxon>
        <taxon>Helotiales</taxon>
        <taxon>Hyaloscyphaceae</taxon>
        <taxon>Hyaloscypha</taxon>
        <taxon>Hyaloscypha bicolor</taxon>
    </lineage>
</organism>
<evidence type="ECO:0000313" key="9">
    <source>
        <dbReference type="Proteomes" id="UP000235371"/>
    </source>
</evidence>
<protein>
    <recommendedName>
        <fullName evidence="7">RZ-type domain-containing protein</fullName>
    </recommendedName>
</protein>
<dbReference type="GO" id="GO:0005737">
    <property type="term" value="C:cytoplasm"/>
    <property type="evidence" value="ECO:0007669"/>
    <property type="project" value="UniProtKB-SubCell"/>
</dbReference>
<evidence type="ECO:0000256" key="5">
    <source>
        <dbReference type="ARBA" id="ARBA00022833"/>
    </source>
</evidence>
<dbReference type="InterPro" id="IPR046439">
    <property type="entry name" value="ZF_RZ_dom"/>
</dbReference>
<evidence type="ECO:0000259" key="7">
    <source>
        <dbReference type="PROSITE" id="PS51981"/>
    </source>
</evidence>
<gene>
    <name evidence="8" type="ORF">K444DRAFT_510505</name>
</gene>
<dbReference type="RefSeq" id="XP_024736547.1">
    <property type="nucleotide sequence ID" value="XM_024873438.1"/>
</dbReference>
<dbReference type="EMBL" id="KZ613813">
    <property type="protein sequence ID" value="PMD59643.1"/>
    <property type="molecule type" value="Genomic_DNA"/>
</dbReference>
<reference evidence="8 9" key="1">
    <citation type="submission" date="2016-04" db="EMBL/GenBank/DDBJ databases">
        <title>A degradative enzymes factory behind the ericoid mycorrhizal symbiosis.</title>
        <authorList>
            <consortium name="DOE Joint Genome Institute"/>
            <person name="Martino E."/>
            <person name="Morin E."/>
            <person name="Grelet G."/>
            <person name="Kuo A."/>
            <person name="Kohler A."/>
            <person name="Daghino S."/>
            <person name="Barry K."/>
            <person name="Choi C."/>
            <person name="Cichocki N."/>
            <person name="Clum A."/>
            <person name="Copeland A."/>
            <person name="Hainaut M."/>
            <person name="Haridas S."/>
            <person name="Labutti K."/>
            <person name="Lindquist E."/>
            <person name="Lipzen A."/>
            <person name="Khouja H.-R."/>
            <person name="Murat C."/>
            <person name="Ohm R."/>
            <person name="Olson A."/>
            <person name="Spatafora J."/>
            <person name="Veneault-Fourrey C."/>
            <person name="Henrissat B."/>
            <person name="Grigoriev I."/>
            <person name="Martin F."/>
            <person name="Perotto S."/>
        </authorList>
    </citation>
    <scope>NUCLEOTIDE SEQUENCE [LARGE SCALE GENOMIC DNA]</scope>
    <source>
        <strain evidence="8 9">E</strain>
    </source>
</reference>
<keyword evidence="5" id="KW-0862">Zinc</keyword>
<dbReference type="Pfam" id="PF20173">
    <property type="entry name" value="ZnF_RZ-type"/>
    <property type="match status" value="1"/>
</dbReference>
<dbReference type="PROSITE" id="PS51981">
    <property type="entry name" value="ZF_RZ"/>
    <property type="match status" value="1"/>
</dbReference>
<accession>A0A2J6T9I8</accession>
<dbReference type="GO" id="GO:0002376">
    <property type="term" value="P:immune system process"/>
    <property type="evidence" value="ECO:0007669"/>
    <property type="project" value="UniProtKB-KW"/>
</dbReference>
<keyword evidence="6" id="KW-0391">Immunity</keyword>
<evidence type="ECO:0000256" key="1">
    <source>
        <dbReference type="ARBA" id="ARBA00004496"/>
    </source>
</evidence>
<dbReference type="AlphaFoldDB" id="A0A2J6T9I8"/>
<name>A0A2J6T9I8_9HELO</name>
<feature type="domain" description="RZ-type" evidence="7">
    <location>
        <begin position="1"/>
        <end position="58"/>
    </location>
</feature>
<sequence length="58" mass="6413">ISIEEKAAVYAGMAHDYRGTGHWYCCENGHPFAIRECSMPMKTSQCPQCGSPVSSHDH</sequence>
<evidence type="ECO:0000313" key="8">
    <source>
        <dbReference type="EMBL" id="PMD59643.1"/>
    </source>
</evidence>
<evidence type="ECO:0000256" key="6">
    <source>
        <dbReference type="ARBA" id="ARBA00022859"/>
    </source>
</evidence>
<keyword evidence="4" id="KW-0863">Zinc-finger</keyword>
<feature type="non-terminal residue" evidence="8">
    <location>
        <position position="1"/>
    </location>
</feature>
<evidence type="ECO:0000256" key="3">
    <source>
        <dbReference type="ARBA" id="ARBA00022723"/>
    </source>
</evidence>
<evidence type="ECO:0000256" key="4">
    <source>
        <dbReference type="ARBA" id="ARBA00022771"/>
    </source>
</evidence>